<keyword evidence="3" id="KW-1185">Reference proteome</keyword>
<dbReference type="Pfam" id="PF01464">
    <property type="entry name" value="SLT"/>
    <property type="match status" value="1"/>
</dbReference>
<dbReference type="InterPro" id="IPR023346">
    <property type="entry name" value="Lysozyme-like_dom_sf"/>
</dbReference>
<dbReference type="InterPro" id="IPR008258">
    <property type="entry name" value="Transglycosylase_SLT_dom_1"/>
</dbReference>
<sequence length="498" mass="52621">MLIAISQATTAILAAIAAALAAVKLALLTVINYQILPETAAASAKVVAAYETQGARNKVGADGEAATMQGKAFLFGSQVGLPGSTPRSPQEAVSATLIKNTGVTMPSKVCNELVGQTQVTSLVSSGAAIATDAMNTRLVNSMRTSRMSDAEASYHRHASSYCTLSDVFNGICDAAAADHLQNLDVMPPGYIRDGESKTTQLSEEEKRAAMVWTENVLGMGNYPATDYSEDTYNSDARKAFSGSNNVIQARMSTVAHSLNSQIARRSKVVVAFNADNSARADVANQIADANPNLDPSSTTTGTAETQARCAASADFAKYEKMGTAAVNTAINNSFANGDSGSPLLNFGISLSAWHYYAYVESTKNPNAVSPAKYYGLYQMGAGALSDVGMSGLLPTQIFDPYQNGIAAKKYAIANIAAFSSTFPKGVKGVPPVFVLYGMHNMGASGFKQIYDNITTGAPLSAARKKAIQGNMSPRVPLDQINGQMYWEFWRKKFGINAC</sequence>
<proteinExistence type="predicted"/>
<reference evidence="2 3" key="1">
    <citation type="submission" date="2020-08" db="EMBL/GenBank/DDBJ databases">
        <title>Novel species isolated from subtropical streams in China.</title>
        <authorList>
            <person name="Lu H."/>
        </authorList>
    </citation>
    <scope>NUCLEOTIDE SEQUENCE [LARGE SCALE GENOMIC DNA]</scope>
    <source>
        <strain evidence="2 3">NL8W</strain>
    </source>
</reference>
<evidence type="ECO:0000313" key="2">
    <source>
        <dbReference type="EMBL" id="MBC3910791.1"/>
    </source>
</evidence>
<dbReference type="EMBL" id="JACOFX010000019">
    <property type="protein sequence ID" value="MBC3910791.1"/>
    <property type="molecule type" value="Genomic_DNA"/>
</dbReference>
<comment type="caution">
    <text evidence="2">The sequence shown here is derived from an EMBL/GenBank/DDBJ whole genome shotgun (WGS) entry which is preliminary data.</text>
</comment>
<name>A0ABR6ZGD3_9BURK</name>
<feature type="domain" description="Transglycosylase SLT" evidence="1">
    <location>
        <begin position="356"/>
        <end position="410"/>
    </location>
</feature>
<gene>
    <name evidence="2" type="ORF">H8L47_24785</name>
</gene>
<evidence type="ECO:0000313" key="3">
    <source>
        <dbReference type="Proteomes" id="UP000646911"/>
    </source>
</evidence>
<dbReference type="SUPFAM" id="SSF53955">
    <property type="entry name" value="Lysozyme-like"/>
    <property type="match status" value="1"/>
</dbReference>
<evidence type="ECO:0000259" key="1">
    <source>
        <dbReference type="Pfam" id="PF01464"/>
    </source>
</evidence>
<protein>
    <submittedName>
        <fullName evidence="2">Lytic transglycosylase domain-containing protein</fullName>
    </submittedName>
</protein>
<accession>A0ABR6ZGD3</accession>
<organism evidence="2 3">
    <name type="scientific">Undibacterium umbellatum</name>
    <dbReference type="NCBI Taxonomy" id="2762300"/>
    <lineage>
        <taxon>Bacteria</taxon>
        <taxon>Pseudomonadati</taxon>
        <taxon>Pseudomonadota</taxon>
        <taxon>Betaproteobacteria</taxon>
        <taxon>Burkholderiales</taxon>
        <taxon>Oxalobacteraceae</taxon>
        <taxon>Undibacterium</taxon>
    </lineage>
</organism>
<dbReference type="Proteomes" id="UP000646911">
    <property type="component" value="Unassembled WGS sequence"/>
</dbReference>
<dbReference type="Gene3D" id="1.10.530.10">
    <property type="match status" value="1"/>
</dbReference>